<gene>
    <name evidence="4" type="ORF">GZ78_00330</name>
</gene>
<protein>
    <submittedName>
        <fullName evidence="4">Oxidoreductase</fullName>
    </submittedName>
</protein>
<evidence type="ECO:0000256" key="2">
    <source>
        <dbReference type="ARBA" id="ARBA00023002"/>
    </source>
</evidence>
<dbReference type="EMBL" id="JOKH01000001">
    <property type="protein sequence ID" value="KEQ18623.1"/>
    <property type="molecule type" value="Genomic_DNA"/>
</dbReference>
<dbReference type="InterPro" id="IPR051799">
    <property type="entry name" value="NADH_flavin_oxidoreductase"/>
</dbReference>
<dbReference type="RefSeq" id="WP_034831837.1">
    <property type="nucleotide sequence ID" value="NZ_JOKH01000001.1"/>
</dbReference>
<dbReference type="InterPro" id="IPR001155">
    <property type="entry name" value="OxRdtase_FMN_N"/>
</dbReference>
<dbReference type="GO" id="GO:0010181">
    <property type="term" value="F:FMN binding"/>
    <property type="evidence" value="ECO:0007669"/>
    <property type="project" value="InterPro"/>
</dbReference>
<dbReference type="STRING" id="1137799.GZ78_00330"/>
<dbReference type="SUPFAM" id="SSF51395">
    <property type="entry name" value="FMN-linked oxidoreductases"/>
    <property type="match status" value="1"/>
</dbReference>
<dbReference type="CDD" id="cd02803">
    <property type="entry name" value="OYE_like_FMN_family"/>
    <property type="match status" value="1"/>
</dbReference>
<dbReference type="AlphaFoldDB" id="A0A081NJK0"/>
<evidence type="ECO:0000313" key="5">
    <source>
        <dbReference type="Proteomes" id="UP000028073"/>
    </source>
</evidence>
<dbReference type="eggNOG" id="COG1902">
    <property type="taxonomic scope" value="Bacteria"/>
</dbReference>
<proteinExistence type="predicted"/>
<keyword evidence="1" id="KW-0285">Flavoprotein</keyword>
<reference evidence="4 5" key="1">
    <citation type="submission" date="2014-06" db="EMBL/GenBank/DDBJ databases">
        <title>Whole Genome Sequences of Three Symbiotic Endozoicomonas Bacteria.</title>
        <authorList>
            <person name="Neave M.J."/>
            <person name="Apprill A."/>
            <person name="Voolstra C.R."/>
        </authorList>
    </citation>
    <scope>NUCLEOTIDE SEQUENCE [LARGE SCALE GENOMIC DNA]</scope>
    <source>
        <strain evidence="4 5">DSM 25634</strain>
    </source>
</reference>
<comment type="caution">
    <text evidence="4">The sequence shown here is derived from an EMBL/GenBank/DDBJ whole genome shotgun (WGS) entry which is preliminary data.</text>
</comment>
<dbReference type="Gene3D" id="3.20.20.70">
    <property type="entry name" value="Aldolase class I"/>
    <property type="match status" value="1"/>
</dbReference>
<evidence type="ECO:0000313" key="4">
    <source>
        <dbReference type="EMBL" id="KEQ18623.1"/>
    </source>
</evidence>
<accession>A0A081NJK0</accession>
<dbReference type="OrthoDB" id="8523426at2"/>
<keyword evidence="2" id="KW-0560">Oxidoreductase</keyword>
<dbReference type="InterPro" id="IPR013785">
    <property type="entry name" value="Aldolase_TIM"/>
</dbReference>
<name>A0A081NJK0_9GAMM</name>
<dbReference type="PANTHER" id="PTHR43656">
    <property type="entry name" value="BINDING OXIDOREDUCTASE, PUTATIVE (AFU_ORTHOLOGUE AFUA_2G08260)-RELATED"/>
    <property type="match status" value="1"/>
</dbReference>
<dbReference type="Proteomes" id="UP000028073">
    <property type="component" value="Unassembled WGS sequence"/>
</dbReference>
<organism evidence="4 5">
    <name type="scientific">Endozoicomonas numazuensis</name>
    <dbReference type="NCBI Taxonomy" id="1137799"/>
    <lineage>
        <taxon>Bacteria</taxon>
        <taxon>Pseudomonadati</taxon>
        <taxon>Pseudomonadota</taxon>
        <taxon>Gammaproteobacteria</taxon>
        <taxon>Oceanospirillales</taxon>
        <taxon>Endozoicomonadaceae</taxon>
        <taxon>Endozoicomonas</taxon>
    </lineage>
</organism>
<sequence>MSQYLDRAFSPARLGSLQLRNRIIKAATFEGRTPGGIPGDNLYDFHRQFCEGGVAMTTLAYCATEADGRVSHDMMYMGDHIRPELSRMINDLHKTGAKVSGQMAHCGYFSKNQQLQRGHYPKGPSMQFNSLGLTVGRPLSKAMTENDIDHMVQTYRDAALFMKEVGFDAIEIHFGHGYGLSQFISPKTNRRTDQYGGSLSNRMRLPLRCLDAVKSAVGDDLAVIGKMGLTDAVKGGLQLEEAVDVAGMLDQAGIDGLITSGGTSSYNVMHMFRGTSIAGGMAEMQSSRMMKTLFKIAGPKMFREYPYQELYFLEGCKRVRDRVRNAQMIYIGGCHTMESLETVMREGIDFVQLGRALIKDPAYVNHAVASGKQYVNGCTHCNRCVTMIEAPGGPRCPLNSDSVAEEVTL</sequence>
<keyword evidence="5" id="KW-1185">Reference proteome</keyword>
<dbReference type="PANTHER" id="PTHR43656:SF2">
    <property type="entry name" value="BINDING OXIDOREDUCTASE, PUTATIVE (AFU_ORTHOLOGUE AFUA_2G08260)-RELATED"/>
    <property type="match status" value="1"/>
</dbReference>
<dbReference type="GO" id="GO:0016491">
    <property type="term" value="F:oxidoreductase activity"/>
    <property type="evidence" value="ECO:0007669"/>
    <property type="project" value="UniProtKB-KW"/>
</dbReference>
<evidence type="ECO:0000256" key="1">
    <source>
        <dbReference type="ARBA" id="ARBA00022630"/>
    </source>
</evidence>
<evidence type="ECO:0000259" key="3">
    <source>
        <dbReference type="Pfam" id="PF00724"/>
    </source>
</evidence>
<feature type="domain" description="NADH:flavin oxidoreductase/NADH oxidase N-terminal" evidence="3">
    <location>
        <begin position="9"/>
        <end position="256"/>
    </location>
</feature>
<dbReference type="Pfam" id="PF00724">
    <property type="entry name" value="Oxidored_FMN"/>
    <property type="match status" value="1"/>
</dbReference>